<keyword evidence="2" id="KW-0812">Transmembrane</keyword>
<keyword evidence="2" id="KW-1133">Transmembrane helix</keyword>
<protein>
    <recommendedName>
        <fullName evidence="3">Nose resistant-to-fluoxetine protein N-terminal domain-containing protein</fullName>
    </recommendedName>
</protein>
<dbReference type="Proteomes" id="UP001497525">
    <property type="component" value="Unassembled WGS sequence"/>
</dbReference>
<dbReference type="Pfam" id="PF01757">
    <property type="entry name" value="Acyl_transf_3"/>
    <property type="match status" value="1"/>
</dbReference>
<dbReference type="InterPro" id="IPR002656">
    <property type="entry name" value="Acyl_transf_3_dom"/>
</dbReference>
<feature type="transmembrane region" description="Helical" evidence="2">
    <location>
        <begin position="633"/>
        <end position="653"/>
    </location>
</feature>
<name>A0AAV2TE93_CALDB</name>
<feature type="compositionally biased region" description="Basic and acidic residues" evidence="1">
    <location>
        <begin position="247"/>
        <end position="263"/>
    </location>
</feature>
<keyword evidence="2" id="KW-0472">Membrane</keyword>
<feature type="transmembrane region" description="Helical" evidence="2">
    <location>
        <begin position="593"/>
        <end position="613"/>
    </location>
</feature>
<accession>A0AAV2TE93</accession>
<feature type="transmembrane region" description="Helical" evidence="2">
    <location>
        <begin position="562"/>
        <end position="581"/>
    </location>
</feature>
<dbReference type="GO" id="GO:0016747">
    <property type="term" value="F:acyltransferase activity, transferring groups other than amino-acyl groups"/>
    <property type="evidence" value="ECO:0007669"/>
    <property type="project" value="InterPro"/>
</dbReference>
<proteinExistence type="predicted"/>
<feature type="transmembrane region" description="Helical" evidence="2">
    <location>
        <begin position="430"/>
        <end position="452"/>
    </location>
</feature>
<dbReference type="AlphaFoldDB" id="A0AAV2TE93"/>
<evidence type="ECO:0000313" key="4">
    <source>
        <dbReference type="EMBL" id="CAL5134611.1"/>
    </source>
</evidence>
<feature type="domain" description="Nose resistant-to-fluoxetine protein N-terminal" evidence="3">
    <location>
        <begin position="73"/>
        <end position="194"/>
    </location>
</feature>
<evidence type="ECO:0000259" key="3">
    <source>
        <dbReference type="SMART" id="SM00703"/>
    </source>
</evidence>
<dbReference type="PANTHER" id="PTHR11161">
    <property type="entry name" value="O-ACYLTRANSFERASE"/>
    <property type="match status" value="1"/>
</dbReference>
<feature type="transmembrane region" description="Helical" evidence="2">
    <location>
        <begin position="343"/>
        <end position="362"/>
    </location>
</feature>
<organism evidence="4 5">
    <name type="scientific">Calicophoron daubneyi</name>
    <name type="common">Rumen fluke</name>
    <name type="synonym">Paramphistomum daubneyi</name>
    <dbReference type="NCBI Taxonomy" id="300641"/>
    <lineage>
        <taxon>Eukaryota</taxon>
        <taxon>Metazoa</taxon>
        <taxon>Spiralia</taxon>
        <taxon>Lophotrochozoa</taxon>
        <taxon>Platyhelminthes</taxon>
        <taxon>Trematoda</taxon>
        <taxon>Digenea</taxon>
        <taxon>Plagiorchiida</taxon>
        <taxon>Pronocephalata</taxon>
        <taxon>Paramphistomoidea</taxon>
        <taxon>Paramphistomidae</taxon>
        <taxon>Calicophoron</taxon>
    </lineage>
</organism>
<gene>
    <name evidence="4" type="ORF">CDAUBV1_LOCUS8391</name>
</gene>
<sequence>MYFRLLVGLLCVLVFNGAFLVVNGQIFMFENYIHQLRQISKLSKDTTTNHTGRLVEINLPEIIFSGTRASLASEKCEEDLWMIAKAMLREESWALNWLDACGKPPAGITEGALTWLGSYEQCLQSTINSTVPVGRYCNLAFPMNLPIVARMRSSINYGVCVPDSCNKLDLVRLVNNALQNFSIKASETASVCHLKSEEMERDSWFWIAIVLCSVLGLMLVIGSIVEIWLYVKWINEQTSAMVTAATKVDESEGRRTEEGENHATENGQETMTVKGIVTTISERPVMKYVQYRNLYLKSHPALVVPCAYSLPFNTWKLWSAKSAKVVWPDGVIREHPLTCVDGVRFLSMAWVIFGHFIMSFMYTTNNMLTFANKVLNRWTFQVLVNATYSVDTFFFMSGLLSVYLTLNSYRKTQGWRQKMRFWVVYVVHRFVRLTPLYMFLLITYTGLFIHLYDGPLYPQNDMAARTSVCKDHWYITYLNNLIKPNEMCMGWTWYLANDFQFSVVVAPIFITLMAWNRPSGLVFGISLILSSAATYTGLSYVHKYGFLQRDRTWMEVVYGAPYARWGTYAIGMILGWILIDHPTLKLRRTWRNIILVPIVGLCVSAALCLSVVYGPFEEERTESRTTLNILSAAFYNGLSRPAFILGVAIIVYLCATRWAEPYRIVLGWSGFRTVARLTYGAYMIHMIIMDFCQRGSKSTVIADEIKLVTGLIAHLVMAYLGAFVLAMVTESPVMAIEKYLRNRS</sequence>
<feature type="transmembrane region" description="Helical" evidence="2">
    <location>
        <begin position="665"/>
        <end position="688"/>
    </location>
</feature>
<evidence type="ECO:0000256" key="2">
    <source>
        <dbReference type="SAM" id="Phobius"/>
    </source>
</evidence>
<feature type="transmembrane region" description="Helical" evidence="2">
    <location>
        <begin position="491"/>
        <end position="514"/>
    </location>
</feature>
<dbReference type="Pfam" id="PF20146">
    <property type="entry name" value="NRF"/>
    <property type="match status" value="1"/>
</dbReference>
<dbReference type="PANTHER" id="PTHR11161:SF0">
    <property type="entry name" value="O-ACYLTRANSFERASE LIKE PROTEIN"/>
    <property type="match status" value="1"/>
</dbReference>
<dbReference type="InterPro" id="IPR052728">
    <property type="entry name" value="O2_lipid_transport_reg"/>
</dbReference>
<comment type="caution">
    <text evidence="4">The sequence shown here is derived from an EMBL/GenBank/DDBJ whole genome shotgun (WGS) entry which is preliminary data.</text>
</comment>
<feature type="region of interest" description="Disordered" evidence="1">
    <location>
        <begin position="245"/>
        <end position="266"/>
    </location>
</feature>
<evidence type="ECO:0000313" key="5">
    <source>
        <dbReference type="Proteomes" id="UP001497525"/>
    </source>
</evidence>
<feature type="transmembrane region" description="Helical" evidence="2">
    <location>
        <begin position="382"/>
        <end position="409"/>
    </location>
</feature>
<feature type="transmembrane region" description="Helical" evidence="2">
    <location>
        <begin position="708"/>
        <end position="728"/>
    </location>
</feature>
<reference evidence="4" key="1">
    <citation type="submission" date="2024-06" db="EMBL/GenBank/DDBJ databases">
        <authorList>
            <person name="Liu X."/>
            <person name="Lenzi L."/>
            <person name="Haldenby T S."/>
            <person name="Uol C."/>
        </authorList>
    </citation>
    <scope>NUCLEOTIDE SEQUENCE</scope>
</reference>
<dbReference type="EMBL" id="CAXLJL010000212">
    <property type="protein sequence ID" value="CAL5134611.1"/>
    <property type="molecule type" value="Genomic_DNA"/>
</dbReference>
<evidence type="ECO:0000256" key="1">
    <source>
        <dbReference type="SAM" id="MobiDB-lite"/>
    </source>
</evidence>
<feature type="transmembrane region" description="Helical" evidence="2">
    <location>
        <begin position="204"/>
        <end position="231"/>
    </location>
</feature>
<dbReference type="InterPro" id="IPR006621">
    <property type="entry name" value="Nose-resist-to-fluoxetine_N"/>
</dbReference>
<dbReference type="SMART" id="SM00703">
    <property type="entry name" value="NRF"/>
    <property type="match status" value="1"/>
</dbReference>
<feature type="transmembrane region" description="Helical" evidence="2">
    <location>
        <begin position="521"/>
        <end position="542"/>
    </location>
</feature>